<dbReference type="InterPro" id="IPR025521">
    <property type="entry name" value="Neprosin_propep"/>
</dbReference>
<protein>
    <submittedName>
        <fullName evidence="10">Putative leucine-rich repeat domain, L domain-like protein</fullName>
    </submittedName>
</protein>
<keyword evidence="5 7" id="KW-0472">Membrane</keyword>
<keyword evidence="11" id="KW-1185">Reference proteome</keyword>
<evidence type="ECO:0000256" key="8">
    <source>
        <dbReference type="SAM" id="SignalP"/>
    </source>
</evidence>
<dbReference type="InterPro" id="IPR046956">
    <property type="entry name" value="RLP23-like"/>
</dbReference>
<comment type="subcellular location">
    <subcellularLocation>
        <location evidence="1">Membrane</location>
        <topology evidence="1">Single-pass type I membrane protein</topology>
    </subcellularLocation>
</comment>
<dbReference type="Pfam" id="PF14365">
    <property type="entry name" value="Neprosin_AP"/>
    <property type="match status" value="1"/>
</dbReference>
<dbReference type="InterPro" id="IPR001611">
    <property type="entry name" value="Leu-rich_rpt"/>
</dbReference>
<dbReference type="InParanoid" id="A0A251VIJ6"/>
<evidence type="ECO:0000256" key="4">
    <source>
        <dbReference type="ARBA" id="ARBA00022989"/>
    </source>
</evidence>
<evidence type="ECO:0000256" key="2">
    <source>
        <dbReference type="ARBA" id="ARBA00022692"/>
    </source>
</evidence>
<evidence type="ECO:0000256" key="1">
    <source>
        <dbReference type="ARBA" id="ARBA00004479"/>
    </source>
</evidence>
<keyword evidence="6" id="KW-0325">Glycoprotein</keyword>
<organism evidence="10 11">
    <name type="scientific">Helianthus annuus</name>
    <name type="common">Common sunflower</name>
    <dbReference type="NCBI Taxonomy" id="4232"/>
    <lineage>
        <taxon>Eukaryota</taxon>
        <taxon>Viridiplantae</taxon>
        <taxon>Streptophyta</taxon>
        <taxon>Embryophyta</taxon>
        <taxon>Tracheophyta</taxon>
        <taxon>Spermatophyta</taxon>
        <taxon>Magnoliopsida</taxon>
        <taxon>eudicotyledons</taxon>
        <taxon>Gunneridae</taxon>
        <taxon>Pentapetalae</taxon>
        <taxon>asterids</taxon>
        <taxon>campanulids</taxon>
        <taxon>Asterales</taxon>
        <taxon>Asteraceae</taxon>
        <taxon>Asteroideae</taxon>
        <taxon>Heliantheae alliance</taxon>
        <taxon>Heliantheae</taxon>
        <taxon>Helianthus</taxon>
    </lineage>
</organism>
<sequence>MAAAHVSRSMFKIGFILLFFVLFLDLALLSCARQQPASRQKLQVHKHLKRLNKKPVKSIESPDGDIIDCVHISHQPAFDHPFLKDHKIQMRPNYHPEGLYDETKMNTESKQRENSIHQLWQVNGMCPEDTIPIRRTKEEDVLRASSVKMHGRKKHKSIAVPRSWSVTSLDLSSRDLEGKISPSLFNLSYLSHLDLQGNSFNGTTPINLQILDLSRNKFSGGIPPSMSHMTSLDYMDVSYNNLSGRIPSRTQLQTFEPTRCTGNTGLCGPPLTKYCPGDKELEVAPLVYGSEGEGEDDIRIWFYIGGGTGFATGFWIACGALLVNPCGRKAFFRFLDISKDWVCVKLLM</sequence>
<feature type="chain" id="PRO_5013304436" evidence="8">
    <location>
        <begin position="33"/>
        <end position="348"/>
    </location>
</feature>
<accession>A0A251VIJ6</accession>
<evidence type="ECO:0000256" key="5">
    <source>
        <dbReference type="ARBA" id="ARBA00023136"/>
    </source>
</evidence>
<feature type="signal peptide" evidence="8">
    <location>
        <begin position="1"/>
        <end position="32"/>
    </location>
</feature>
<gene>
    <name evidence="10" type="ORF">HannXRQ_Chr02g0057211</name>
</gene>
<dbReference type="Proteomes" id="UP000215914">
    <property type="component" value="Chromosome 2"/>
</dbReference>
<proteinExistence type="predicted"/>
<dbReference type="InterPro" id="IPR032675">
    <property type="entry name" value="LRR_dom_sf"/>
</dbReference>
<dbReference type="Gene3D" id="3.80.10.10">
    <property type="entry name" value="Ribonuclease Inhibitor"/>
    <property type="match status" value="1"/>
</dbReference>
<feature type="domain" description="Neprosin activation peptide" evidence="9">
    <location>
        <begin position="58"/>
        <end position="161"/>
    </location>
</feature>
<reference evidence="11" key="1">
    <citation type="journal article" date="2017" name="Nature">
        <title>The sunflower genome provides insights into oil metabolism, flowering and Asterid evolution.</title>
        <authorList>
            <person name="Badouin H."/>
            <person name="Gouzy J."/>
            <person name="Grassa C.J."/>
            <person name="Murat F."/>
            <person name="Staton S.E."/>
            <person name="Cottret L."/>
            <person name="Lelandais-Briere C."/>
            <person name="Owens G.L."/>
            <person name="Carrere S."/>
            <person name="Mayjonade B."/>
            <person name="Legrand L."/>
            <person name="Gill N."/>
            <person name="Kane N.C."/>
            <person name="Bowers J.E."/>
            <person name="Hubner S."/>
            <person name="Bellec A."/>
            <person name="Berard A."/>
            <person name="Berges H."/>
            <person name="Blanchet N."/>
            <person name="Boniface M.C."/>
            <person name="Brunel D."/>
            <person name="Catrice O."/>
            <person name="Chaidir N."/>
            <person name="Claudel C."/>
            <person name="Donnadieu C."/>
            <person name="Faraut T."/>
            <person name="Fievet G."/>
            <person name="Helmstetter N."/>
            <person name="King M."/>
            <person name="Knapp S.J."/>
            <person name="Lai Z."/>
            <person name="Le Paslier M.C."/>
            <person name="Lippi Y."/>
            <person name="Lorenzon L."/>
            <person name="Mandel J.R."/>
            <person name="Marage G."/>
            <person name="Marchand G."/>
            <person name="Marquand E."/>
            <person name="Bret-Mestries E."/>
            <person name="Morien E."/>
            <person name="Nambeesan S."/>
            <person name="Nguyen T."/>
            <person name="Pegot-Espagnet P."/>
            <person name="Pouilly N."/>
            <person name="Raftis F."/>
            <person name="Sallet E."/>
            <person name="Schiex T."/>
            <person name="Thomas J."/>
            <person name="Vandecasteele C."/>
            <person name="Vares D."/>
            <person name="Vear F."/>
            <person name="Vautrin S."/>
            <person name="Crespi M."/>
            <person name="Mangin B."/>
            <person name="Burke J.M."/>
            <person name="Salse J."/>
            <person name="Munos S."/>
            <person name="Vincourt P."/>
            <person name="Rieseberg L.H."/>
            <person name="Langlade N.B."/>
        </authorList>
    </citation>
    <scope>NUCLEOTIDE SEQUENCE [LARGE SCALE GENOMIC DNA]</scope>
    <source>
        <strain evidence="11">cv. SF193</strain>
    </source>
</reference>
<evidence type="ECO:0000259" key="9">
    <source>
        <dbReference type="Pfam" id="PF14365"/>
    </source>
</evidence>
<dbReference type="Pfam" id="PF00560">
    <property type="entry name" value="LRR_1"/>
    <property type="match status" value="1"/>
</dbReference>
<dbReference type="AlphaFoldDB" id="A0A251VIJ6"/>
<evidence type="ECO:0000313" key="11">
    <source>
        <dbReference type="Proteomes" id="UP000215914"/>
    </source>
</evidence>
<keyword evidence="2 7" id="KW-0812">Transmembrane</keyword>
<keyword evidence="3 8" id="KW-0732">Signal</keyword>
<name>A0A251VIJ6_HELAN</name>
<dbReference type="GO" id="GO:0016020">
    <property type="term" value="C:membrane"/>
    <property type="evidence" value="ECO:0007669"/>
    <property type="project" value="UniProtKB-SubCell"/>
</dbReference>
<dbReference type="PANTHER" id="PTHR48063">
    <property type="entry name" value="LRR RECEPTOR-LIKE KINASE"/>
    <property type="match status" value="1"/>
</dbReference>
<dbReference type="SUPFAM" id="SSF52058">
    <property type="entry name" value="L domain-like"/>
    <property type="match status" value="1"/>
</dbReference>
<dbReference type="EMBL" id="CM007891">
    <property type="protein sequence ID" value="OTG35478.1"/>
    <property type="molecule type" value="Genomic_DNA"/>
</dbReference>
<evidence type="ECO:0000256" key="7">
    <source>
        <dbReference type="SAM" id="Phobius"/>
    </source>
</evidence>
<dbReference type="STRING" id="4232.A0A251VIJ6"/>
<keyword evidence="4 7" id="KW-1133">Transmembrane helix</keyword>
<evidence type="ECO:0000256" key="3">
    <source>
        <dbReference type="ARBA" id="ARBA00022729"/>
    </source>
</evidence>
<dbReference type="PANTHER" id="PTHR48063:SF103">
    <property type="entry name" value="LEUCINE-RICH RECEPTOR-LIKE KINASE FAMILY PROTEIN"/>
    <property type="match status" value="1"/>
</dbReference>
<evidence type="ECO:0000313" key="10">
    <source>
        <dbReference type="EMBL" id="OTG35478.1"/>
    </source>
</evidence>
<feature type="transmembrane region" description="Helical" evidence="7">
    <location>
        <begin position="300"/>
        <end position="323"/>
    </location>
</feature>
<evidence type="ECO:0000256" key="6">
    <source>
        <dbReference type="ARBA" id="ARBA00023180"/>
    </source>
</evidence>